<sequence length="142" mass="15526">NVLLNSRKPSTRYTYILALRKTKFSVWSQQKEVSPSQAPIQIILDFLLHLKEKGFRPQVRAIAAPTGRSSPFQANGGCGKAAVRRSRPMGAAGSDADQGMCWLLLPTAPIGLERRTAASGSCDRTNLRTLQIRFAFPNTGVV</sequence>
<organism evidence="1 2">
    <name type="scientific">Chelonia mydas</name>
    <name type="common">Green sea-turtle</name>
    <name type="synonym">Chelonia agassizi</name>
    <dbReference type="NCBI Taxonomy" id="8469"/>
    <lineage>
        <taxon>Eukaryota</taxon>
        <taxon>Metazoa</taxon>
        <taxon>Chordata</taxon>
        <taxon>Craniata</taxon>
        <taxon>Vertebrata</taxon>
        <taxon>Euteleostomi</taxon>
        <taxon>Archelosauria</taxon>
        <taxon>Testudinata</taxon>
        <taxon>Testudines</taxon>
        <taxon>Cryptodira</taxon>
        <taxon>Durocryptodira</taxon>
        <taxon>Americhelydia</taxon>
        <taxon>Chelonioidea</taxon>
        <taxon>Cheloniidae</taxon>
        <taxon>Chelonia</taxon>
    </lineage>
</organism>
<name>M7BTA5_CHEMY</name>
<dbReference type="Proteomes" id="UP000031443">
    <property type="component" value="Unassembled WGS sequence"/>
</dbReference>
<feature type="non-terminal residue" evidence="1">
    <location>
        <position position="1"/>
    </location>
</feature>
<keyword evidence="2" id="KW-1185">Reference proteome</keyword>
<evidence type="ECO:0000313" key="1">
    <source>
        <dbReference type="EMBL" id="EMP39005.1"/>
    </source>
</evidence>
<gene>
    <name evidence="1" type="ORF">UY3_03839</name>
</gene>
<reference evidence="2" key="1">
    <citation type="journal article" date="2013" name="Nat. Genet.">
        <title>The draft genomes of soft-shell turtle and green sea turtle yield insights into the development and evolution of the turtle-specific body plan.</title>
        <authorList>
            <person name="Wang Z."/>
            <person name="Pascual-Anaya J."/>
            <person name="Zadissa A."/>
            <person name="Li W."/>
            <person name="Niimura Y."/>
            <person name="Huang Z."/>
            <person name="Li C."/>
            <person name="White S."/>
            <person name="Xiong Z."/>
            <person name="Fang D."/>
            <person name="Wang B."/>
            <person name="Ming Y."/>
            <person name="Chen Y."/>
            <person name="Zheng Y."/>
            <person name="Kuraku S."/>
            <person name="Pignatelli M."/>
            <person name="Herrero J."/>
            <person name="Beal K."/>
            <person name="Nozawa M."/>
            <person name="Li Q."/>
            <person name="Wang J."/>
            <person name="Zhang H."/>
            <person name="Yu L."/>
            <person name="Shigenobu S."/>
            <person name="Wang J."/>
            <person name="Liu J."/>
            <person name="Flicek P."/>
            <person name="Searle S."/>
            <person name="Wang J."/>
            <person name="Kuratani S."/>
            <person name="Yin Y."/>
            <person name="Aken B."/>
            <person name="Zhang G."/>
            <person name="Irie N."/>
        </authorList>
    </citation>
    <scope>NUCLEOTIDE SEQUENCE [LARGE SCALE GENOMIC DNA]</scope>
</reference>
<accession>M7BTA5</accession>
<dbReference type="AlphaFoldDB" id="M7BTA5"/>
<proteinExistence type="predicted"/>
<dbReference type="EMBL" id="KB518028">
    <property type="protein sequence ID" value="EMP39005.1"/>
    <property type="molecule type" value="Genomic_DNA"/>
</dbReference>
<evidence type="ECO:0000313" key="2">
    <source>
        <dbReference type="Proteomes" id="UP000031443"/>
    </source>
</evidence>
<protein>
    <submittedName>
        <fullName evidence="1">Uncharacterized protein</fullName>
    </submittedName>
</protein>